<feature type="domain" description="Putative plant transposon protein" evidence="1">
    <location>
        <begin position="180"/>
        <end position="291"/>
    </location>
</feature>
<comment type="caution">
    <text evidence="2">The sequence shown here is derived from an EMBL/GenBank/DDBJ whole genome shotgun (WGS) entry which is preliminary data.</text>
</comment>
<keyword evidence="3" id="KW-1185">Reference proteome</keyword>
<dbReference type="PANTHER" id="PTHR33067:SF31">
    <property type="entry name" value="RNA-DIRECTED DNA POLYMERASE"/>
    <property type="match status" value="1"/>
</dbReference>
<dbReference type="InterPro" id="IPR046796">
    <property type="entry name" value="Transposase_32_dom"/>
</dbReference>
<dbReference type="AlphaFoldDB" id="A0AA39RIF3"/>
<reference evidence="2" key="1">
    <citation type="journal article" date="2022" name="Plant J.">
        <title>Strategies of tolerance reflected in two North American maple genomes.</title>
        <authorList>
            <person name="McEvoy S.L."/>
            <person name="Sezen U.U."/>
            <person name="Trouern-Trend A."/>
            <person name="McMahon S.M."/>
            <person name="Schaberg P.G."/>
            <person name="Yang J."/>
            <person name="Wegrzyn J.L."/>
            <person name="Swenson N.G."/>
        </authorList>
    </citation>
    <scope>NUCLEOTIDE SEQUENCE</scope>
    <source>
        <strain evidence="2">NS2018</strain>
    </source>
</reference>
<evidence type="ECO:0000313" key="3">
    <source>
        <dbReference type="Proteomes" id="UP001168877"/>
    </source>
</evidence>
<proteinExistence type="predicted"/>
<sequence>MGTVLDMGASINMMPLVLYKQLKIQSIKLTSITLTMADNTPKTPVGMVEEVYMNVHGLTVPVEFVVLDVKGGGSYSRDWKLLFGRSFRDIVGMVVDILSRNILFSCGGKSVNFKVDRSKGSQVDDCLVLEAPKLRKKRSRVLALVQAFEGVTDMKKGNHDCLNEQEAIELEEDDLAIRTFEEIGNVDFANELVIRTMDFWVAPYYSMKHTNLKLDLAFWHVFISHSLIPSKHRTLVNFNAAMVLYYILYDQLVDIGFLVEREILELGCIRVDKQSLIFPSLITNFCKEARVTWLNQLRERNLSGVRVRTGKKKLLKGQAQAEDVPEQTGVEQDYEDYIDYD</sequence>
<evidence type="ECO:0000313" key="2">
    <source>
        <dbReference type="EMBL" id="KAK0574793.1"/>
    </source>
</evidence>
<dbReference type="EMBL" id="JAUESC010000387">
    <property type="protein sequence ID" value="KAK0574793.1"/>
    <property type="molecule type" value="Genomic_DNA"/>
</dbReference>
<dbReference type="Pfam" id="PF20167">
    <property type="entry name" value="Transposase_32"/>
    <property type="match status" value="1"/>
</dbReference>
<dbReference type="Gene3D" id="2.40.70.10">
    <property type="entry name" value="Acid Proteases"/>
    <property type="match status" value="1"/>
</dbReference>
<name>A0AA39RIF3_ACESA</name>
<dbReference type="Proteomes" id="UP001168877">
    <property type="component" value="Unassembled WGS sequence"/>
</dbReference>
<reference evidence="2" key="2">
    <citation type="submission" date="2023-06" db="EMBL/GenBank/DDBJ databases">
        <authorList>
            <person name="Swenson N.G."/>
            <person name="Wegrzyn J.L."/>
            <person name="Mcevoy S.L."/>
        </authorList>
    </citation>
    <scope>NUCLEOTIDE SEQUENCE</scope>
    <source>
        <strain evidence="2">NS2018</strain>
        <tissue evidence="2">Leaf</tissue>
    </source>
</reference>
<dbReference type="PANTHER" id="PTHR33067">
    <property type="entry name" value="RNA-DIRECTED DNA POLYMERASE-RELATED"/>
    <property type="match status" value="1"/>
</dbReference>
<accession>A0AA39RIF3</accession>
<dbReference type="CDD" id="cd00303">
    <property type="entry name" value="retropepsin_like"/>
    <property type="match status" value="1"/>
</dbReference>
<dbReference type="InterPro" id="IPR021109">
    <property type="entry name" value="Peptidase_aspartic_dom_sf"/>
</dbReference>
<organism evidence="2 3">
    <name type="scientific">Acer saccharum</name>
    <name type="common">Sugar maple</name>
    <dbReference type="NCBI Taxonomy" id="4024"/>
    <lineage>
        <taxon>Eukaryota</taxon>
        <taxon>Viridiplantae</taxon>
        <taxon>Streptophyta</taxon>
        <taxon>Embryophyta</taxon>
        <taxon>Tracheophyta</taxon>
        <taxon>Spermatophyta</taxon>
        <taxon>Magnoliopsida</taxon>
        <taxon>eudicotyledons</taxon>
        <taxon>Gunneridae</taxon>
        <taxon>Pentapetalae</taxon>
        <taxon>rosids</taxon>
        <taxon>malvids</taxon>
        <taxon>Sapindales</taxon>
        <taxon>Sapindaceae</taxon>
        <taxon>Hippocastanoideae</taxon>
        <taxon>Acereae</taxon>
        <taxon>Acer</taxon>
    </lineage>
</organism>
<evidence type="ECO:0000259" key="1">
    <source>
        <dbReference type="Pfam" id="PF20167"/>
    </source>
</evidence>
<gene>
    <name evidence="2" type="ORF">LWI29_029183</name>
</gene>
<protein>
    <recommendedName>
        <fullName evidence="1">Putative plant transposon protein domain-containing protein</fullName>
    </recommendedName>
</protein>